<evidence type="ECO:0000256" key="1">
    <source>
        <dbReference type="ARBA" id="ARBA00022801"/>
    </source>
</evidence>
<accession>A0A494XAC6</accession>
<organism evidence="2 3">
    <name type="scientific">Trinickia fusca</name>
    <dbReference type="NCBI Taxonomy" id="2419777"/>
    <lineage>
        <taxon>Bacteria</taxon>
        <taxon>Pseudomonadati</taxon>
        <taxon>Pseudomonadota</taxon>
        <taxon>Betaproteobacteria</taxon>
        <taxon>Burkholderiales</taxon>
        <taxon>Burkholderiaceae</taxon>
        <taxon>Trinickia</taxon>
    </lineage>
</organism>
<gene>
    <name evidence="2" type="ORF">D7S89_21935</name>
</gene>
<dbReference type="OrthoDB" id="980947at2"/>
<dbReference type="GO" id="GO:0009395">
    <property type="term" value="P:phospholipid catabolic process"/>
    <property type="evidence" value="ECO:0007669"/>
    <property type="project" value="TreeGrafter"/>
</dbReference>
<dbReference type="GO" id="GO:0016788">
    <property type="term" value="F:hydrolase activity, acting on ester bonds"/>
    <property type="evidence" value="ECO:0007669"/>
    <property type="project" value="InterPro"/>
</dbReference>
<dbReference type="Pfam" id="PF04185">
    <property type="entry name" value="Phosphoesterase"/>
    <property type="match status" value="2"/>
</dbReference>
<dbReference type="AlphaFoldDB" id="A0A494XAC6"/>
<dbReference type="PANTHER" id="PTHR31956">
    <property type="entry name" value="NON-SPECIFIC PHOSPHOLIPASE C4-RELATED"/>
    <property type="match status" value="1"/>
</dbReference>
<evidence type="ECO:0000313" key="3">
    <source>
        <dbReference type="Proteomes" id="UP000280434"/>
    </source>
</evidence>
<dbReference type="EMBL" id="RBZV01000012">
    <property type="protein sequence ID" value="RKP44543.1"/>
    <property type="molecule type" value="Genomic_DNA"/>
</dbReference>
<dbReference type="PANTHER" id="PTHR31956:SF2">
    <property type="entry name" value="NON-SPECIFIC PHOSPHOLIPASE C6"/>
    <property type="match status" value="1"/>
</dbReference>
<dbReference type="Proteomes" id="UP000280434">
    <property type="component" value="Unassembled WGS sequence"/>
</dbReference>
<keyword evidence="3" id="KW-1185">Reference proteome</keyword>
<dbReference type="InterPro" id="IPR007312">
    <property type="entry name" value="Phosphoesterase"/>
</dbReference>
<dbReference type="InterPro" id="IPR017850">
    <property type="entry name" value="Alkaline_phosphatase_core_sf"/>
</dbReference>
<dbReference type="RefSeq" id="WP_121280966.1">
    <property type="nucleotide sequence ID" value="NZ_RBZV01000012.1"/>
</dbReference>
<reference evidence="2 3" key="1">
    <citation type="submission" date="2018-10" db="EMBL/GenBank/DDBJ databases">
        <title>Paraburkholderia sp. 7MK8-2, isolated from soil.</title>
        <authorList>
            <person name="Gao Z.-H."/>
            <person name="Qiu L.-H."/>
        </authorList>
    </citation>
    <scope>NUCLEOTIDE SEQUENCE [LARGE SCALE GENOMIC DNA]</scope>
    <source>
        <strain evidence="2 3">7MK8-2</strain>
    </source>
</reference>
<sequence>MAIVNRLINKVFVLMLENRSYDNVFGWSDLKGFTPEGVATQADGLIGKPLFTNRDRSGNLHTVGAGASFQMPFDPGHEFSDVLLALCGANTVSTANCVADTARITGAYPAPAASANDFGFAACLEDHGFDTALGLRAFTPDQLPVLNFLAQQFAVCDRWFSSMPGPTWPNRFFALAGTSWGLDHSPSDLSTFASNFLNAARFGNGRDSVLTLLPSDAWMVVDGDSPQSWALAGVERYPQNFVHLADFLPQLAEPGALHPRFIFIEPAYDALSLNHFRSGNSMHPLGDVRRGEMLIKTLYEAIKSSPYWEQSAFVILFDEHGGFFDHVVPPTCVPPAPPTDDDLNRHGLRFDRYGFRVPAIVVSPYVRQATIDHTVYDHTSLLKTLNGLLSPAQSLLTTARVNAANSFERLFTLNVPRHRDDIAPCPAPVPLPADAAAALANVGTGRSIGAFQTLPTYRGQA</sequence>
<protein>
    <submittedName>
        <fullName evidence="2">Phospholipase</fullName>
    </submittedName>
</protein>
<proteinExistence type="predicted"/>
<keyword evidence="1" id="KW-0378">Hydrolase</keyword>
<dbReference type="SUPFAM" id="SSF53649">
    <property type="entry name" value="Alkaline phosphatase-like"/>
    <property type="match status" value="1"/>
</dbReference>
<evidence type="ECO:0000313" key="2">
    <source>
        <dbReference type="EMBL" id="RKP44543.1"/>
    </source>
</evidence>
<name>A0A494XAC6_9BURK</name>
<dbReference type="Gene3D" id="3.40.720.10">
    <property type="entry name" value="Alkaline Phosphatase, subunit A"/>
    <property type="match status" value="2"/>
</dbReference>
<comment type="caution">
    <text evidence="2">The sequence shown here is derived from an EMBL/GenBank/DDBJ whole genome shotgun (WGS) entry which is preliminary data.</text>
</comment>